<organism evidence="2 3">
    <name type="scientific">Araneus ventricosus</name>
    <name type="common">Orbweaver spider</name>
    <name type="synonym">Epeira ventricosa</name>
    <dbReference type="NCBI Taxonomy" id="182803"/>
    <lineage>
        <taxon>Eukaryota</taxon>
        <taxon>Metazoa</taxon>
        <taxon>Ecdysozoa</taxon>
        <taxon>Arthropoda</taxon>
        <taxon>Chelicerata</taxon>
        <taxon>Arachnida</taxon>
        <taxon>Araneae</taxon>
        <taxon>Araneomorphae</taxon>
        <taxon>Entelegynae</taxon>
        <taxon>Araneoidea</taxon>
        <taxon>Araneidae</taxon>
        <taxon>Araneus</taxon>
    </lineage>
</organism>
<reference evidence="2 3" key="1">
    <citation type="journal article" date="2019" name="Sci. Rep.">
        <title>Orb-weaving spider Araneus ventricosus genome elucidates the spidroin gene catalogue.</title>
        <authorList>
            <person name="Kono N."/>
            <person name="Nakamura H."/>
            <person name="Ohtoshi R."/>
            <person name="Moran D.A.P."/>
            <person name="Shinohara A."/>
            <person name="Yoshida Y."/>
            <person name="Fujiwara M."/>
            <person name="Mori M."/>
            <person name="Tomita M."/>
            <person name="Arakawa K."/>
        </authorList>
    </citation>
    <scope>NUCLEOTIDE SEQUENCE [LARGE SCALE GENOMIC DNA]</scope>
</reference>
<sequence length="99" mass="10829">MAILQVNGQLPALSGTFTITSFIGAHRSKTLRQCKNAMKIGVDRGEDLKFHVRFPFTLKVKYDSAEGERASLAKAKTTRGGGRAWVEVSLGKSGLRCLF</sequence>
<protein>
    <submittedName>
        <fullName evidence="2">Uncharacterized protein</fullName>
    </submittedName>
</protein>
<name>A0A4Y2QFZ5_ARAVE</name>
<dbReference type="EMBL" id="BGPR01013750">
    <property type="protein sequence ID" value="GBN62043.1"/>
    <property type="molecule type" value="Genomic_DNA"/>
</dbReference>
<accession>A0A4Y2QFZ5</accession>
<dbReference type="AlphaFoldDB" id="A0A4Y2QFZ5"/>
<keyword evidence="3" id="KW-1185">Reference proteome</keyword>
<proteinExistence type="predicted"/>
<comment type="caution">
    <text evidence="2">The sequence shown here is derived from an EMBL/GenBank/DDBJ whole genome shotgun (WGS) entry which is preliminary data.</text>
</comment>
<evidence type="ECO:0000313" key="1">
    <source>
        <dbReference type="EMBL" id="GBN62043.1"/>
    </source>
</evidence>
<evidence type="ECO:0000313" key="2">
    <source>
        <dbReference type="EMBL" id="GBN62070.1"/>
    </source>
</evidence>
<dbReference type="EMBL" id="BGPR01013756">
    <property type="protein sequence ID" value="GBN62070.1"/>
    <property type="molecule type" value="Genomic_DNA"/>
</dbReference>
<dbReference type="Proteomes" id="UP000499080">
    <property type="component" value="Unassembled WGS sequence"/>
</dbReference>
<gene>
    <name evidence="1" type="ORF">AVEN_16752_1</name>
    <name evidence="2" type="ORF">AVEN_18501_1</name>
</gene>
<evidence type="ECO:0000313" key="3">
    <source>
        <dbReference type="Proteomes" id="UP000499080"/>
    </source>
</evidence>